<comment type="caution">
    <text evidence="9">The sequence shown here is derived from an EMBL/GenBank/DDBJ whole genome shotgun (WGS) entry which is preliminary data.</text>
</comment>
<dbReference type="Gene3D" id="2.30.230.10">
    <property type="entry name" value="Lipovitellin, beta-sheet shell regions, chain A"/>
    <property type="match status" value="1"/>
</dbReference>
<evidence type="ECO:0000256" key="6">
    <source>
        <dbReference type="SAM" id="SignalP"/>
    </source>
</evidence>
<proteinExistence type="predicted"/>
<dbReference type="SUPFAM" id="SSF56968">
    <property type="entry name" value="Lipovitellin-phosvitin complex, beta-sheet shell regions"/>
    <property type="match status" value="2"/>
</dbReference>
<protein>
    <submittedName>
        <fullName evidence="9">Jg8786 protein</fullName>
    </submittedName>
</protein>
<dbReference type="Proteomes" id="UP000838756">
    <property type="component" value="Unassembled WGS sequence"/>
</dbReference>
<sequence>MKIYVLAAVLLAVALGRPNNDLDNEEQSQWPWKVGTLYRYDVEAHTLAYHQEGASTGNTYRAKMIVRVKAPGRLEARLENPENAQVHQELERHEPMPKDLDYKAGPKLDKPIEILLSGGRVKSLRLPSSVPLAQENLIKGLIGALQVDLSTYRNVHSSHDTFDKNTKQGLFRKMETDVTGDCETLYSVSPVAAEWRRELPQFANEEEPIEITKSKNYGHCHHRVDYHFGVPEGAEWTGTAHSTKKEQFINRATVSRILVGKEGTIYKAETTSTINVNPHLYGKQRVEVHSKVSARLVTYEQDSEPEWPKLVGAREILNLLYSLTPKQVNIDDSSASFESFEKNIHIEKYQRERRSAKPKSVYSIDKVIMKSRVSDEDSSSSSSESASAYVNDEIPLDNEPAYAALYLNPQPNGDKKQNPMNAQKLVQEISHQLQNPNNMPKADFLTKFNILVRVIASMSYGQLSQTSRSLEIAKSSNDIVKTDMWMIYRDAVAQAGTLPAFQQIRTWIEKKKIEGEEAAEVVAVLSRSLRYPTTAVMKQFFELAMSPVVIEQLYLNSSALISATKFINMGQVNNETAHRFYPTHMYGRLSRKHDRFVIDEVLPRLSQELKLAIEKEDSHKAQVYVRAIGNLGHRAILDVFAPYLEGKIPVSTYLRTRMVENLRVVAYQEDHHVRAVLFSILKNTAEPYEVRVAAIHNIFMGRPTTAMMQAMAEMTKEDPSTHVRAVLKSVIESVAELKNPRYFHLAQTAAAVKHMLTEETFGVQYSSKNAMQFFEEDDDLGITNFVSNIGSKDSLYPKSFKYTWKNRIGGWDDETSFSWAASSGRKVVEYFINNMFAESNRDRSGEFNHKFSANKISEMLNIKVDDKDSLEASLYMDFMNEQRLFAFGENDIKDLASRWAGYLEKLTNGIDVHYTKVINRNEVSVMFPLASGMPFIYKYKEPTLIHVQGKIKGKVDFLDREGYKTAITLDKDIRLTYAENHDGSVGFLDPLGNQYAVAGLVRKFQVYIPLRIRLEMKPGEIKTNIKPVEPEQDTTLVHYSVWPYTANQKKDSLVTFSQDPTTKVITRPNKEVSIDYKFGHQIGTPLQVQGYSYSQDFRNIGRMVRSNDLLSSLINAFKQRDVAQTHFNVRYLGKQAKSKGVWLTGVYDSLYNLKNEGQMPEVASEMSDVTPNSPSRREELIKRVTLGINAARATVVDLSAKFDLPQQQEYVLTAAIGESRVDPKIQFALFAGRNSEQPNQFNAVATLKKPASISLMNFQEALQKELKMEFEADIRYNKKENIHIHGSTERTRKYVEELQKQPWVKQCIEEIARGNFYQRACHKAIVMAHAPDNFKFGVLFKDVSPVVNNAPYQVLKIAESLGLWKWEEVPNKMPRDGKLDINVDASYLTNTLNLDLFHSFYGRMHIKNVPIPEVAPVALATYWPIRPYERVFNYYSKHQFQPLCSVDGSKVRTFSERDYDYKLSRSWHVVMLDDRPGTNEDLVVLARRPSEMRQEIYISYSSRTGKQVEIEMKPAPEGQTEYVVNVKTNAKKVSEGALTTYWDDVDEIPILEYYKEGDNELILVIRDGRLRVMYDGSRFNLLADERRNNNRGICGYMSGERRDDYLTPNGVIDKPEYYGVSYALIDGESDPKDRELQLKAREVAYKPRKQFTAILKSDEEWKNQMRLATEEEWGAEIIYRTRNYLKSKGRCDLKPQVQYYENHGEICISTTPLPACQSHCSGEEFKVQAAQVVCKSKFDESFRSYRNLIQQGENPKVTGVTKTTQYRVPSSCKA</sequence>
<name>A0A8S4RY97_9NEOP</name>
<keyword evidence="4" id="KW-0325">Glycoprotein</keyword>
<dbReference type="SMART" id="SM01169">
    <property type="entry name" value="DUF1943"/>
    <property type="match status" value="1"/>
</dbReference>
<dbReference type="Pfam" id="PF00094">
    <property type="entry name" value="VWD"/>
    <property type="match status" value="1"/>
</dbReference>
<evidence type="ECO:0000256" key="3">
    <source>
        <dbReference type="ARBA" id="ARBA00023157"/>
    </source>
</evidence>
<dbReference type="Pfam" id="PF01347">
    <property type="entry name" value="Vitellogenin_N"/>
    <property type="match status" value="1"/>
</dbReference>
<dbReference type="PANTHER" id="PTHR23345:SF15">
    <property type="entry name" value="VITELLOGENIN 1-RELATED"/>
    <property type="match status" value="1"/>
</dbReference>
<dbReference type="SMART" id="SM00216">
    <property type="entry name" value="VWD"/>
    <property type="match status" value="1"/>
</dbReference>
<dbReference type="InterPro" id="IPR001846">
    <property type="entry name" value="VWF_type-D"/>
</dbReference>
<gene>
    <name evidence="9" type="primary">jg8786</name>
    <name evidence="9" type="ORF">PAEG_LOCUS19825</name>
</gene>
<dbReference type="InterPro" id="IPR015816">
    <property type="entry name" value="Vitellinogen_b-sht_N"/>
</dbReference>
<feature type="domain" description="VWFD" evidence="8">
    <location>
        <begin position="1442"/>
        <end position="1630"/>
    </location>
</feature>
<dbReference type="InterPro" id="IPR011030">
    <property type="entry name" value="Lipovitellin_superhlx_dom"/>
</dbReference>
<evidence type="ECO:0000256" key="5">
    <source>
        <dbReference type="PROSITE-ProRule" id="PRU00557"/>
    </source>
</evidence>
<dbReference type="SUPFAM" id="SSF48431">
    <property type="entry name" value="Lipovitellin-phosvitin complex, superhelical domain"/>
    <property type="match status" value="1"/>
</dbReference>
<dbReference type="EMBL" id="CAKXAJ010025764">
    <property type="protein sequence ID" value="CAH2243727.1"/>
    <property type="molecule type" value="Genomic_DNA"/>
</dbReference>
<dbReference type="InterPro" id="IPR015819">
    <property type="entry name" value="Lipid_transp_b-sht_shell"/>
</dbReference>
<dbReference type="GO" id="GO:0005319">
    <property type="term" value="F:lipid transporter activity"/>
    <property type="evidence" value="ECO:0007669"/>
    <property type="project" value="InterPro"/>
</dbReference>
<dbReference type="InterPro" id="IPR001747">
    <property type="entry name" value="Vitellogenin_N"/>
</dbReference>
<keyword evidence="3" id="KW-1015">Disulfide bond</keyword>
<evidence type="ECO:0000259" key="7">
    <source>
        <dbReference type="PROSITE" id="PS51211"/>
    </source>
</evidence>
<dbReference type="Gene3D" id="1.25.10.20">
    <property type="entry name" value="Vitellinogen, superhelical"/>
    <property type="match status" value="1"/>
</dbReference>
<reference evidence="9" key="1">
    <citation type="submission" date="2022-03" db="EMBL/GenBank/DDBJ databases">
        <authorList>
            <person name="Lindestad O."/>
        </authorList>
    </citation>
    <scope>NUCLEOTIDE SEQUENCE</scope>
</reference>
<keyword evidence="1 6" id="KW-0732">Signal</keyword>
<feature type="signal peptide" evidence="6">
    <location>
        <begin position="1"/>
        <end position="16"/>
    </location>
</feature>
<evidence type="ECO:0000313" key="10">
    <source>
        <dbReference type="Proteomes" id="UP000838756"/>
    </source>
</evidence>
<dbReference type="SMART" id="SM00638">
    <property type="entry name" value="LPD_N"/>
    <property type="match status" value="1"/>
</dbReference>
<evidence type="ECO:0000256" key="4">
    <source>
        <dbReference type="ARBA" id="ARBA00023180"/>
    </source>
</evidence>
<evidence type="ECO:0000256" key="1">
    <source>
        <dbReference type="ARBA" id="ARBA00022729"/>
    </source>
</evidence>
<evidence type="ECO:0000256" key="2">
    <source>
        <dbReference type="ARBA" id="ARBA00022761"/>
    </source>
</evidence>
<dbReference type="GO" id="GO:0045735">
    <property type="term" value="F:nutrient reservoir activity"/>
    <property type="evidence" value="ECO:0007669"/>
    <property type="project" value="UniProtKB-KW"/>
</dbReference>
<accession>A0A8S4RY97</accession>
<dbReference type="PROSITE" id="PS51211">
    <property type="entry name" value="VITELLOGENIN"/>
    <property type="match status" value="1"/>
</dbReference>
<dbReference type="PANTHER" id="PTHR23345">
    <property type="entry name" value="VITELLOGENIN-RELATED"/>
    <property type="match status" value="1"/>
</dbReference>
<evidence type="ECO:0000313" key="9">
    <source>
        <dbReference type="EMBL" id="CAH2243727.1"/>
    </source>
</evidence>
<dbReference type="PROSITE" id="PS51233">
    <property type="entry name" value="VWFD"/>
    <property type="match status" value="1"/>
</dbReference>
<keyword evidence="10" id="KW-1185">Reference proteome</keyword>
<feature type="domain" description="Vitellogenin" evidence="7">
    <location>
        <begin position="32"/>
        <end position="800"/>
    </location>
</feature>
<dbReference type="InterPro" id="IPR015255">
    <property type="entry name" value="Vitellinogen_open_b-sht"/>
</dbReference>
<dbReference type="FunFam" id="1.25.10.20:FF:000003">
    <property type="entry name" value="Vitellogenin C"/>
    <property type="match status" value="1"/>
</dbReference>
<dbReference type="InterPro" id="IPR050733">
    <property type="entry name" value="Vitellogenin/Apolipophorin"/>
</dbReference>
<dbReference type="Pfam" id="PF09172">
    <property type="entry name" value="Vit_open_b-sht"/>
    <property type="match status" value="1"/>
</dbReference>
<comment type="caution">
    <text evidence="5">Lacks conserved residue(s) required for the propagation of feature annotation.</text>
</comment>
<dbReference type="OrthoDB" id="160294at2759"/>
<dbReference type="Gene3D" id="2.20.80.10">
    <property type="entry name" value="Lipovitellin-phosvitin complex, chain A, domain 4"/>
    <property type="match status" value="1"/>
</dbReference>
<feature type="chain" id="PRO_5035737693" evidence="6">
    <location>
        <begin position="17"/>
        <end position="1774"/>
    </location>
</feature>
<evidence type="ECO:0000259" key="8">
    <source>
        <dbReference type="PROSITE" id="PS51233"/>
    </source>
</evidence>
<organism evidence="9 10">
    <name type="scientific">Pararge aegeria aegeria</name>
    <dbReference type="NCBI Taxonomy" id="348720"/>
    <lineage>
        <taxon>Eukaryota</taxon>
        <taxon>Metazoa</taxon>
        <taxon>Ecdysozoa</taxon>
        <taxon>Arthropoda</taxon>
        <taxon>Hexapoda</taxon>
        <taxon>Insecta</taxon>
        <taxon>Pterygota</taxon>
        <taxon>Neoptera</taxon>
        <taxon>Endopterygota</taxon>
        <taxon>Lepidoptera</taxon>
        <taxon>Glossata</taxon>
        <taxon>Ditrysia</taxon>
        <taxon>Papilionoidea</taxon>
        <taxon>Nymphalidae</taxon>
        <taxon>Satyrinae</taxon>
        <taxon>Satyrini</taxon>
        <taxon>Parargina</taxon>
        <taxon>Pararge</taxon>
    </lineage>
</organism>
<keyword evidence="2" id="KW-0758">Storage protein</keyword>